<dbReference type="InParanoid" id="A0A7M7T3S4"/>
<sequence length="222" mass="24217">MNMRGISLHWFIFLQVTLIGQLTCANILDVTCINFNPIYDTSSSASYAAILNGADVTSMVSFQRSVDLDTGDRQSTWCSLGDDEGACGLPQGSTIDVSGRVTFQNTDQDKFGVYGCRAERYNWTTETSTIFIRNDAHFTPDYFTVTVSLDEEVRLVMTPGSSSGTGSLEWILNHEDACLDNLWGPGCQYTCPTCYNGGVCDDVSGRCVCPPGFSGDHCQIGK</sequence>
<reference evidence="5" key="2">
    <citation type="submission" date="2021-01" db="UniProtKB">
        <authorList>
            <consortium name="EnsemblMetazoa"/>
        </authorList>
    </citation>
    <scope>IDENTIFICATION</scope>
</reference>
<dbReference type="InterPro" id="IPR013111">
    <property type="entry name" value="EGF_extracell"/>
</dbReference>
<dbReference type="Gene3D" id="2.170.300.10">
    <property type="entry name" value="Tie2 ligand-binding domain superfamily"/>
    <property type="match status" value="1"/>
</dbReference>
<evidence type="ECO:0000259" key="4">
    <source>
        <dbReference type="PROSITE" id="PS50026"/>
    </source>
</evidence>
<feature type="domain" description="EGF-like" evidence="4">
    <location>
        <begin position="183"/>
        <end position="219"/>
    </location>
</feature>
<dbReference type="PROSITE" id="PS01186">
    <property type="entry name" value="EGF_2"/>
    <property type="match status" value="1"/>
</dbReference>
<evidence type="ECO:0000256" key="3">
    <source>
        <dbReference type="SAM" id="SignalP"/>
    </source>
</evidence>
<evidence type="ECO:0000256" key="2">
    <source>
        <dbReference type="PROSITE-ProRule" id="PRU00076"/>
    </source>
</evidence>
<dbReference type="CDD" id="cd00054">
    <property type="entry name" value="EGF_CA"/>
    <property type="match status" value="1"/>
</dbReference>
<proteinExistence type="predicted"/>
<dbReference type="GeneID" id="105436733"/>
<keyword evidence="6" id="KW-1185">Reference proteome</keyword>
<keyword evidence="1 2" id="KW-1015">Disulfide bond</keyword>
<reference evidence="6" key="1">
    <citation type="submission" date="2015-02" db="EMBL/GenBank/DDBJ databases">
        <title>Genome sequencing for Strongylocentrotus purpuratus.</title>
        <authorList>
            <person name="Murali S."/>
            <person name="Liu Y."/>
            <person name="Vee V."/>
            <person name="English A."/>
            <person name="Wang M."/>
            <person name="Skinner E."/>
            <person name="Han Y."/>
            <person name="Muzny D.M."/>
            <person name="Worley K.C."/>
            <person name="Gibbs R.A."/>
        </authorList>
    </citation>
    <scope>NUCLEOTIDE SEQUENCE</scope>
</reference>
<dbReference type="Proteomes" id="UP000007110">
    <property type="component" value="Unassembled WGS sequence"/>
</dbReference>
<feature type="chain" id="PRO_5029523452" description="EGF-like domain-containing protein" evidence="3">
    <location>
        <begin position="25"/>
        <end position="222"/>
    </location>
</feature>
<evidence type="ECO:0000256" key="1">
    <source>
        <dbReference type="ARBA" id="ARBA00023157"/>
    </source>
</evidence>
<dbReference type="Pfam" id="PF07974">
    <property type="entry name" value="EGF_2"/>
    <property type="match status" value="1"/>
</dbReference>
<dbReference type="InterPro" id="IPR000742">
    <property type="entry name" value="EGF"/>
</dbReference>
<dbReference type="KEGG" id="spu:105436733"/>
<dbReference type="RefSeq" id="XP_030851755.1">
    <property type="nucleotide sequence ID" value="XM_030995895.1"/>
</dbReference>
<dbReference type="EnsemblMetazoa" id="XM_030995895">
    <property type="protein sequence ID" value="XP_030851755"/>
    <property type="gene ID" value="LOC105436733"/>
</dbReference>
<dbReference type="PROSITE" id="PS00022">
    <property type="entry name" value="EGF_1"/>
    <property type="match status" value="1"/>
</dbReference>
<evidence type="ECO:0000313" key="6">
    <source>
        <dbReference type="Proteomes" id="UP000007110"/>
    </source>
</evidence>
<feature type="signal peptide" evidence="3">
    <location>
        <begin position="1"/>
        <end position="24"/>
    </location>
</feature>
<keyword evidence="2" id="KW-0245">EGF-like domain</keyword>
<evidence type="ECO:0000313" key="5">
    <source>
        <dbReference type="EnsemblMetazoa" id="XP_030851755"/>
    </source>
</evidence>
<dbReference type="OrthoDB" id="10266706at2759"/>
<dbReference type="PROSITE" id="PS50026">
    <property type="entry name" value="EGF_3"/>
    <property type="match status" value="1"/>
</dbReference>
<accession>A0A7M7T3S4</accession>
<name>A0A7M7T3S4_STRPU</name>
<protein>
    <recommendedName>
        <fullName evidence="4">EGF-like domain-containing protein</fullName>
    </recommendedName>
</protein>
<organism evidence="5 6">
    <name type="scientific">Strongylocentrotus purpuratus</name>
    <name type="common">Purple sea urchin</name>
    <dbReference type="NCBI Taxonomy" id="7668"/>
    <lineage>
        <taxon>Eukaryota</taxon>
        <taxon>Metazoa</taxon>
        <taxon>Echinodermata</taxon>
        <taxon>Eleutherozoa</taxon>
        <taxon>Echinozoa</taxon>
        <taxon>Echinoidea</taxon>
        <taxon>Euechinoidea</taxon>
        <taxon>Echinacea</taxon>
        <taxon>Camarodonta</taxon>
        <taxon>Echinidea</taxon>
        <taxon>Strongylocentrotidae</taxon>
        <taxon>Strongylocentrotus</taxon>
    </lineage>
</organism>
<feature type="disulfide bond" evidence="2">
    <location>
        <begin position="209"/>
        <end position="218"/>
    </location>
</feature>
<dbReference type="AlphaFoldDB" id="A0A7M7T3S4"/>
<comment type="caution">
    <text evidence="2">Lacks conserved residue(s) required for the propagation of feature annotation.</text>
</comment>
<keyword evidence="3" id="KW-0732">Signal</keyword>